<dbReference type="Gene3D" id="3.40.50.150">
    <property type="entry name" value="Vaccinia Virus protein VP39"/>
    <property type="match status" value="1"/>
</dbReference>
<protein>
    <submittedName>
        <fullName evidence="3">Cyclopropane fatty-acyl-phospholipid synthase-like methyltransferase</fullName>
    </submittedName>
</protein>
<keyword evidence="3" id="KW-0489">Methyltransferase</keyword>
<dbReference type="PANTHER" id="PTHR43861:SF3">
    <property type="entry name" value="PUTATIVE (AFU_ORTHOLOGUE AFUA_2G14390)-RELATED"/>
    <property type="match status" value="1"/>
</dbReference>
<keyword evidence="1 3" id="KW-0808">Transferase</keyword>
<dbReference type="RefSeq" id="WP_183194892.1">
    <property type="nucleotide sequence ID" value="NZ_JACIDA010000001.1"/>
</dbReference>
<dbReference type="SUPFAM" id="SSF53335">
    <property type="entry name" value="S-adenosyl-L-methionine-dependent methyltransferases"/>
    <property type="match status" value="1"/>
</dbReference>
<dbReference type="Proteomes" id="UP000532936">
    <property type="component" value="Unassembled WGS sequence"/>
</dbReference>
<dbReference type="PANTHER" id="PTHR43861">
    <property type="entry name" value="TRANS-ACONITATE 2-METHYLTRANSFERASE-RELATED"/>
    <property type="match status" value="1"/>
</dbReference>
<dbReference type="InterPro" id="IPR041698">
    <property type="entry name" value="Methyltransf_25"/>
</dbReference>
<organism evidence="3 4">
    <name type="scientific">Brevundimonas mediterranea</name>
    <dbReference type="NCBI Taxonomy" id="74329"/>
    <lineage>
        <taxon>Bacteria</taxon>
        <taxon>Pseudomonadati</taxon>
        <taxon>Pseudomonadota</taxon>
        <taxon>Alphaproteobacteria</taxon>
        <taxon>Caulobacterales</taxon>
        <taxon>Caulobacteraceae</taxon>
        <taxon>Brevundimonas</taxon>
    </lineage>
</organism>
<dbReference type="AlphaFoldDB" id="A0A7W5ZZW0"/>
<name>A0A7W5ZZW0_9CAUL</name>
<evidence type="ECO:0000259" key="2">
    <source>
        <dbReference type="Pfam" id="PF13649"/>
    </source>
</evidence>
<comment type="caution">
    <text evidence="3">The sequence shown here is derived from an EMBL/GenBank/DDBJ whole genome shotgun (WGS) entry which is preliminary data.</text>
</comment>
<feature type="domain" description="Methyltransferase" evidence="2">
    <location>
        <begin position="45"/>
        <end position="134"/>
    </location>
</feature>
<proteinExistence type="predicted"/>
<evidence type="ECO:0000313" key="3">
    <source>
        <dbReference type="EMBL" id="MBB3870629.1"/>
    </source>
</evidence>
<gene>
    <name evidence="3" type="ORF">GGR11_000143</name>
</gene>
<evidence type="ECO:0000256" key="1">
    <source>
        <dbReference type="ARBA" id="ARBA00022679"/>
    </source>
</evidence>
<accession>A0A7W5ZZW0</accession>
<evidence type="ECO:0000313" key="4">
    <source>
        <dbReference type="Proteomes" id="UP000532936"/>
    </source>
</evidence>
<reference evidence="3 4" key="1">
    <citation type="submission" date="2020-08" db="EMBL/GenBank/DDBJ databases">
        <title>Genomic Encyclopedia of Type Strains, Phase IV (KMG-IV): sequencing the most valuable type-strain genomes for metagenomic binning, comparative biology and taxonomic classification.</title>
        <authorList>
            <person name="Goeker M."/>
        </authorList>
    </citation>
    <scope>NUCLEOTIDE SEQUENCE [LARGE SCALE GENOMIC DNA]</scope>
    <source>
        <strain evidence="3 4">DSM 14878</strain>
    </source>
</reference>
<dbReference type="EMBL" id="JACIDA010000001">
    <property type="protein sequence ID" value="MBB3870629.1"/>
    <property type="molecule type" value="Genomic_DNA"/>
</dbReference>
<dbReference type="CDD" id="cd02440">
    <property type="entry name" value="AdoMet_MTases"/>
    <property type="match status" value="1"/>
</dbReference>
<dbReference type="GO" id="GO:0032259">
    <property type="term" value="P:methylation"/>
    <property type="evidence" value="ECO:0007669"/>
    <property type="project" value="UniProtKB-KW"/>
</dbReference>
<sequence length="206" mass="22530">MATASTGWDARYAATDDYVFGTAPSRFLLDHAKVLTPASRILAPADGEGRNSVYLASLGHDVVATDISPSGQDKARSLAREAGVEVDFRVQDLQDWAWPQAAYDAVVAVFIQFADPDFRHQIFEGMKRAVKPGGLILLHGYTPRQIEYGTGGPPQVDYLYTPELLRQAFGDFEIETLDAYDADLHEGSGHHGRSALIDLIARRPLG</sequence>
<dbReference type="Pfam" id="PF13649">
    <property type="entry name" value="Methyltransf_25"/>
    <property type="match status" value="1"/>
</dbReference>
<dbReference type="GO" id="GO:0008168">
    <property type="term" value="F:methyltransferase activity"/>
    <property type="evidence" value="ECO:0007669"/>
    <property type="project" value="UniProtKB-KW"/>
</dbReference>
<dbReference type="InterPro" id="IPR029063">
    <property type="entry name" value="SAM-dependent_MTases_sf"/>
</dbReference>